<proteinExistence type="predicted"/>
<protein>
    <submittedName>
        <fullName evidence="1">Uncharacterized protein</fullName>
    </submittedName>
</protein>
<dbReference type="EMBL" id="NMVJ01000009">
    <property type="protein sequence ID" value="OYN89528.1"/>
    <property type="molecule type" value="Genomic_DNA"/>
</dbReference>
<keyword evidence="2" id="KW-1185">Reference proteome</keyword>
<dbReference type="Proteomes" id="UP000216300">
    <property type="component" value="Unassembled WGS sequence"/>
</dbReference>
<evidence type="ECO:0000313" key="1">
    <source>
        <dbReference type="EMBL" id="OYN89528.1"/>
    </source>
</evidence>
<comment type="caution">
    <text evidence="1">The sequence shown here is derived from an EMBL/GenBank/DDBJ whole genome shotgun (WGS) entry which is preliminary data.</text>
</comment>
<organism evidence="1 2">
    <name type="scientific">Parenemella sanctibonifatiensis</name>
    <dbReference type="NCBI Taxonomy" id="2016505"/>
    <lineage>
        <taxon>Bacteria</taxon>
        <taxon>Bacillati</taxon>
        <taxon>Actinomycetota</taxon>
        <taxon>Actinomycetes</taxon>
        <taxon>Propionibacteriales</taxon>
        <taxon>Propionibacteriaceae</taxon>
        <taxon>Parenemella</taxon>
    </lineage>
</organism>
<name>A0A255ED91_9ACTN</name>
<dbReference type="RefSeq" id="WP_094455348.1">
    <property type="nucleotide sequence ID" value="NZ_NMVJ01000009.1"/>
</dbReference>
<evidence type="ECO:0000313" key="2">
    <source>
        <dbReference type="Proteomes" id="UP000216300"/>
    </source>
</evidence>
<gene>
    <name evidence="1" type="ORF">CGZ91_11630</name>
</gene>
<accession>A0A255ED91</accession>
<sequence length="106" mass="11827">MGGYTQEQTFFNKHVTFWYELCKELDGDWQAMNLVPELPPFSAEFDGTLNELIPALNTSFENITNNLLNCGVATGKMGDLLLETGKSYGVTEEQAEELADVVNEND</sequence>
<reference evidence="1 2" key="1">
    <citation type="submission" date="2017-07" db="EMBL/GenBank/DDBJ databases">
        <title>Draft whole genome sequences of clinical Proprionibacteriaceae strains.</title>
        <authorList>
            <person name="Bernier A.-M."/>
            <person name="Bernard K."/>
            <person name="Domingo M.-C."/>
        </authorList>
    </citation>
    <scope>NUCLEOTIDE SEQUENCE [LARGE SCALE GENOMIC DNA]</scope>
    <source>
        <strain evidence="1 2">NML 150081</strain>
    </source>
</reference>
<dbReference type="AlphaFoldDB" id="A0A255ED91"/>